<dbReference type="AlphaFoldDB" id="A0A9D1U3G6"/>
<dbReference type="PANTHER" id="PTHR33695:SF1">
    <property type="entry name" value="LIPOPROTEIN SIGNAL PEPTIDASE"/>
    <property type="match status" value="1"/>
</dbReference>
<evidence type="ECO:0000256" key="6">
    <source>
        <dbReference type="ARBA" id="ARBA00022801"/>
    </source>
</evidence>
<reference evidence="12" key="1">
    <citation type="journal article" date="2021" name="PeerJ">
        <title>Extensive microbial diversity within the chicken gut microbiome revealed by metagenomics and culture.</title>
        <authorList>
            <person name="Gilroy R."/>
            <person name="Ravi A."/>
            <person name="Getino M."/>
            <person name="Pursley I."/>
            <person name="Horton D.L."/>
            <person name="Alikhan N.F."/>
            <person name="Baker D."/>
            <person name="Gharbi K."/>
            <person name="Hall N."/>
            <person name="Watson M."/>
            <person name="Adriaenssens E.M."/>
            <person name="Foster-Nyarko E."/>
            <person name="Jarju S."/>
            <person name="Secka A."/>
            <person name="Antonio M."/>
            <person name="Oren A."/>
            <person name="Chaudhuri R.R."/>
            <person name="La Ragione R."/>
            <person name="Hildebrand F."/>
            <person name="Pallen M.J."/>
        </authorList>
    </citation>
    <scope>NUCLEOTIDE SEQUENCE</scope>
    <source>
        <strain evidence="12">ChiHejej3B27-2180</strain>
    </source>
</reference>
<organism evidence="12 13">
    <name type="scientific">Candidatus Limosilactobacillus merdipullorum</name>
    <dbReference type="NCBI Taxonomy" id="2838653"/>
    <lineage>
        <taxon>Bacteria</taxon>
        <taxon>Bacillati</taxon>
        <taxon>Bacillota</taxon>
        <taxon>Bacilli</taxon>
        <taxon>Lactobacillales</taxon>
        <taxon>Lactobacillaceae</taxon>
        <taxon>Limosilactobacillus</taxon>
    </lineage>
</organism>
<evidence type="ECO:0000256" key="4">
    <source>
        <dbReference type="ARBA" id="ARBA00022692"/>
    </source>
</evidence>
<dbReference type="Proteomes" id="UP000886878">
    <property type="component" value="Unassembled WGS sequence"/>
</dbReference>
<dbReference type="InterPro" id="IPR001872">
    <property type="entry name" value="Peptidase_A8"/>
</dbReference>
<evidence type="ECO:0000313" key="13">
    <source>
        <dbReference type="Proteomes" id="UP000886878"/>
    </source>
</evidence>
<keyword evidence="5 9" id="KW-0064">Aspartyl protease</keyword>
<dbReference type="GO" id="GO:0005886">
    <property type="term" value="C:plasma membrane"/>
    <property type="evidence" value="ECO:0007669"/>
    <property type="project" value="UniProtKB-SubCell"/>
</dbReference>
<evidence type="ECO:0000256" key="8">
    <source>
        <dbReference type="ARBA" id="ARBA00023136"/>
    </source>
</evidence>
<dbReference type="PRINTS" id="PR00781">
    <property type="entry name" value="LIPOSIGPTASE"/>
</dbReference>
<evidence type="ECO:0000256" key="10">
    <source>
        <dbReference type="RuleBase" id="RU000594"/>
    </source>
</evidence>
<evidence type="ECO:0000256" key="5">
    <source>
        <dbReference type="ARBA" id="ARBA00022750"/>
    </source>
</evidence>
<comment type="caution">
    <text evidence="12">The sequence shown here is derived from an EMBL/GenBank/DDBJ whole genome shotgun (WGS) entry which is preliminary data.</text>
</comment>
<dbReference type="NCBIfam" id="TIGR00077">
    <property type="entry name" value="lspA"/>
    <property type="match status" value="1"/>
</dbReference>
<keyword evidence="7 9" id="KW-1133">Transmembrane helix</keyword>
<evidence type="ECO:0000256" key="3">
    <source>
        <dbReference type="ARBA" id="ARBA00022670"/>
    </source>
</evidence>
<accession>A0A9D1U3G6</accession>
<dbReference type="EMBL" id="DXGK01000117">
    <property type="protein sequence ID" value="HIW70813.1"/>
    <property type="molecule type" value="Genomic_DNA"/>
</dbReference>
<dbReference type="Pfam" id="PF01252">
    <property type="entry name" value="Peptidase_A8"/>
    <property type="match status" value="1"/>
</dbReference>
<dbReference type="GO" id="GO:0004190">
    <property type="term" value="F:aspartic-type endopeptidase activity"/>
    <property type="evidence" value="ECO:0007669"/>
    <property type="project" value="UniProtKB-UniRule"/>
</dbReference>
<evidence type="ECO:0000256" key="1">
    <source>
        <dbReference type="ARBA" id="ARBA00006139"/>
    </source>
</evidence>
<keyword evidence="6 9" id="KW-0378">Hydrolase</keyword>
<dbReference type="GO" id="GO:0006508">
    <property type="term" value="P:proteolysis"/>
    <property type="evidence" value="ECO:0007669"/>
    <property type="project" value="UniProtKB-KW"/>
</dbReference>
<feature type="active site" evidence="9">
    <location>
        <position position="110"/>
    </location>
</feature>
<evidence type="ECO:0000256" key="9">
    <source>
        <dbReference type="HAMAP-Rule" id="MF_00161"/>
    </source>
</evidence>
<dbReference type="EC" id="3.4.23.36" evidence="9"/>
<comment type="function">
    <text evidence="9 10">This protein specifically catalyzes the removal of signal peptides from prolipoproteins.</text>
</comment>
<evidence type="ECO:0000256" key="2">
    <source>
        <dbReference type="ARBA" id="ARBA00022475"/>
    </source>
</evidence>
<reference evidence="12" key="2">
    <citation type="submission" date="2021-04" db="EMBL/GenBank/DDBJ databases">
        <authorList>
            <person name="Gilroy R."/>
        </authorList>
    </citation>
    <scope>NUCLEOTIDE SEQUENCE</scope>
    <source>
        <strain evidence="12">ChiHejej3B27-2180</strain>
    </source>
</reference>
<keyword evidence="3 9" id="KW-0645">Protease</keyword>
<proteinExistence type="inferred from homology"/>
<name>A0A9D1U3G6_9LACO</name>
<comment type="subcellular location">
    <subcellularLocation>
        <location evidence="9">Cell membrane</location>
        <topology evidence="9">Multi-pass membrane protein</topology>
    </subcellularLocation>
</comment>
<dbReference type="PROSITE" id="PS00855">
    <property type="entry name" value="SPASE_II"/>
    <property type="match status" value="1"/>
</dbReference>
<dbReference type="HAMAP" id="MF_00161">
    <property type="entry name" value="LspA"/>
    <property type="match status" value="1"/>
</dbReference>
<keyword evidence="2 9" id="KW-1003">Cell membrane</keyword>
<keyword evidence="8 9" id="KW-0472">Membrane</keyword>
<gene>
    <name evidence="9" type="primary">lspA</name>
    <name evidence="12" type="ORF">H9876_05555</name>
</gene>
<comment type="pathway">
    <text evidence="9">Protein modification; lipoprotein biosynthesis (signal peptide cleavage).</text>
</comment>
<keyword evidence="4 9" id="KW-0812">Transmembrane</keyword>
<evidence type="ECO:0000313" key="12">
    <source>
        <dbReference type="EMBL" id="HIW70813.1"/>
    </source>
</evidence>
<evidence type="ECO:0000256" key="11">
    <source>
        <dbReference type="RuleBase" id="RU004181"/>
    </source>
</evidence>
<feature type="transmembrane region" description="Helical" evidence="9">
    <location>
        <begin position="120"/>
        <end position="141"/>
    </location>
</feature>
<feature type="transmembrane region" description="Helical" evidence="9">
    <location>
        <begin position="58"/>
        <end position="75"/>
    </location>
</feature>
<protein>
    <recommendedName>
        <fullName evidence="9">Lipoprotein signal peptidase</fullName>
        <ecNumber evidence="9">3.4.23.36</ecNumber>
    </recommendedName>
    <alternativeName>
        <fullName evidence="9">Prolipoprotein signal peptidase</fullName>
    </alternativeName>
    <alternativeName>
        <fullName evidence="9">Signal peptidase II</fullName>
        <shortName evidence="9">SPase II</shortName>
    </alternativeName>
</protein>
<feature type="active site" evidence="9">
    <location>
        <position position="126"/>
    </location>
</feature>
<comment type="catalytic activity">
    <reaction evidence="9 10">
        <text>Release of signal peptides from bacterial membrane prolipoproteins. Hydrolyzes -Xaa-Yaa-Zaa-|-(S,diacylglyceryl)Cys-, in which Xaa is hydrophobic (preferably Leu), and Yaa (Ala or Ser) and Zaa (Gly or Ala) have small, neutral side chains.</text>
        <dbReference type="EC" id="3.4.23.36"/>
    </reaction>
</comment>
<dbReference type="PANTHER" id="PTHR33695">
    <property type="entry name" value="LIPOPROTEIN SIGNAL PEPTIDASE"/>
    <property type="match status" value="1"/>
</dbReference>
<comment type="caution">
    <text evidence="9">Lacks conserved residue(s) required for the propagation of feature annotation.</text>
</comment>
<sequence>MIYVLLTVVLMVIDQVIKWLVTAHLSVNQTTTMIPGIFDLTNLHNTGAAWSMLEGQQWFFIIITIVALVVIAWLMRYYRGRRWPEISLCLILAGTLGNFIDRLRLGYVVDMFELVPVNFPVFNFADSLLTIGVILLAIQILKEDD</sequence>
<evidence type="ECO:0000256" key="7">
    <source>
        <dbReference type="ARBA" id="ARBA00022989"/>
    </source>
</evidence>
<comment type="similarity">
    <text evidence="1 9 11">Belongs to the peptidase A8 family.</text>
</comment>